<reference evidence="2" key="2">
    <citation type="submission" date="2022-06" db="UniProtKB">
        <authorList>
            <consortium name="EnsemblMetazoa"/>
        </authorList>
    </citation>
    <scope>IDENTIFICATION</scope>
    <source>
        <strain evidence="2">DF5081</strain>
    </source>
</reference>
<protein>
    <submittedName>
        <fullName evidence="2">Uncharacterized protein</fullName>
    </submittedName>
</protein>
<name>A0A8R1EJ63_CAEJA</name>
<dbReference type="InterPro" id="IPR036397">
    <property type="entry name" value="RNaseH_sf"/>
</dbReference>
<organism evidence="2 3">
    <name type="scientific">Caenorhabditis japonica</name>
    <dbReference type="NCBI Taxonomy" id="281687"/>
    <lineage>
        <taxon>Eukaryota</taxon>
        <taxon>Metazoa</taxon>
        <taxon>Ecdysozoa</taxon>
        <taxon>Nematoda</taxon>
        <taxon>Chromadorea</taxon>
        <taxon>Rhabditida</taxon>
        <taxon>Rhabditina</taxon>
        <taxon>Rhabditomorpha</taxon>
        <taxon>Rhabditoidea</taxon>
        <taxon>Rhabditidae</taxon>
        <taxon>Peloderinae</taxon>
        <taxon>Caenorhabditis</taxon>
    </lineage>
</organism>
<keyword evidence="1" id="KW-0472">Membrane</keyword>
<proteinExistence type="predicted"/>
<dbReference type="PANTHER" id="PTHR46060">
    <property type="entry name" value="MARINER MOS1 TRANSPOSASE-LIKE PROTEIN"/>
    <property type="match status" value="1"/>
</dbReference>
<evidence type="ECO:0000256" key="1">
    <source>
        <dbReference type="SAM" id="Phobius"/>
    </source>
</evidence>
<feature type="transmembrane region" description="Helical" evidence="1">
    <location>
        <begin position="6"/>
        <end position="27"/>
    </location>
</feature>
<keyword evidence="1" id="KW-0812">Transmembrane</keyword>
<dbReference type="Gene3D" id="3.30.420.10">
    <property type="entry name" value="Ribonuclease H-like superfamily/Ribonuclease H"/>
    <property type="match status" value="1"/>
</dbReference>
<dbReference type="InterPro" id="IPR052709">
    <property type="entry name" value="Transposase-MT_Hybrid"/>
</dbReference>
<keyword evidence="1" id="KW-1133">Transmembrane helix</keyword>
<keyword evidence="3" id="KW-1185">Reference proteome</keyword>
<dbReference type="EnsemblMetazoa" id="CJA36169.1">
    <property type="protein sequence ID" value="CJA36169.1"/>
    <property type="gene ID" value="WBGene00212016"/>
</dbReference>
<accession>A0A8R1EJ63</accession>
<dbReference type="GO" id="GO:0003676">
    <property type="term" value="F:nucleic acid binding"/>
    <property type="evidence" value="ECO:0007669"/>
    <property type="project" value="InterPro"/>
</dbReference>
<dbReference type="PANTHER" id="PTHR46060:SF1">
    <property type="entry name" value="MARINER MOS1 TRANSPOSASE-LIKE PROTEIN"/>
    <property type="match status" value="1"/>
</dbReference>
<evidence type="ECO:0000313" key="2">
    <source>
        <dbReference type="EnsemblMetazoa" id="CJA36169.1"/>
    </source>
</evidence>
<evidence type="ECO:0000313" key="3">
    <source>
        <dbReference type="Proteomes" id="UP000005237"/>
    </source>
</evidence>
<dbReference type="AlphaFoldDB" id="A0A8R1EJ63"/>
<dbReference type="Proteomes" id="UP000005237">
    <property type="component" value="Unassembled WGS sequence"/>
</dbReference>
<reference evidence="3" key="1">
    <citation type="submission" date="2010-08" db="EMBL/GenBank/DDBJ databases">
        <authorList>
            <consortium name="Caenorhabditis japonica Sequencing Consortium"/>
            <person name="Wilson R.K."/>
        </authorList>
    </citation>
    <scope>NUCLEOTIDE SEQUENCE [LARGE SCALE GENOMIC DNA]</scope>
    <source>
        <strain evidence="3">DF5081</strain>
    </source>
</reference>
<sequence length="167" mass="19291">MTPTSNRFVLKTLIVIAVMSFGLILGITSKFDRFQQDVAVFENEKEKEAELIKLVNQTRPVNQTVTMDETNEFNTSTITPRPHVAKTTFSWTVLAHPPYSPDLAPTDYHLVSDMPRFLEGTDFKTISDVENWLVSYFASKKPEFWRTGTMSLQNRWQTVVDTKVKYY</sequence>